<dbReference type="PROSITE" id="PS52016">
    <property type="entry name" value="TONB_DEPENDENT_REC_3"/>
    <property type="match status" value="1"/>
</dbReference>
<reference evidence="3" key="1">
    <citation type="submission" date="2013-12" db="EMBL/GenBank/DDBJ databases">
        <title>A Varibaculum cambriense genome reconstructed from a premature infant gut community with otherwise low bacterial novelty that shifts toward anaerobic metabolism during the third week of life.</title>
        <authorList>
            <person name="Brown C.T."/>
            <person name="Sharon I."/>
            <person name="Thomas B.C."/>
            <person name="Castelle C.J."/>
            <person name="Morowitz M.J."/>
            <person name="Banfield J.F."/>
        </authorList>
    </citation>
    <scope>NUCLEOTIDE SEQUENCE</scope>
</reference>
<sequence>AHGGQNITMRGAESRHTLILIDGRRVTGELTKTRANAMGWLRQGMDNVERIEITRGPSSALYGSEANGGVINIITKQSRKP</sequence>
<feature type="domain" description="TonB-dependent receptor plug" evidence="2">
    <location>
        <begin position="3"/>
        <end position="70"/>
    </location>
</feature>
<name>W1YCF9_9ZZZZ</name>
<comment type="caution">
    <text evidence="3">The sequence shown here is derived from an EMBL/GenBank/DDBJ whole genome shotgun (WGS) entry which is preliminary data.</text>
</comment>
<dbReference type="GO" id="GO:0009279">
    <property type="term" value="C:cell outer membrane"/>
    <property type="evidence" value="ECO:0007669"/>
    <property type="project" value="TreeGrafter"/>
</dbReference>
<keyword evidence="1" id="KW-0732">Signal</keyword>
<dbReference type="InterPro" id="IPR012910">
    <property type="entry name" value="Plug_dom"/>
</dbReference>
<accession>W1YCF9</accession>
<dbReference type="Pfam" id="PF07715">
    <property type="entry name" value="Plug"/>
    <property type="match status" value="1"/>
</dbReference>
<dbReference type="InterPro" id="IPR037066">
    <property type="entry name" value="Plug_dom_sf"/>
</dbReference>
<feature type="non-terminal residue" evidence="3">
    <location>
        <position position="81"/>
    </location>
</feature>
<evidence type="ECO:0000256" key="1">
    <source>
        <dbReference type="ARBA" id="ARBA00022729"/>
    </source>
</evidence>
<proteinExistence type="predicted"/>
<organism evidence="3">
    <name type="scientific">human gut metagenome</name>
    <dbReference type="NCBI Taxonomy" id="408170"/>
    <lineage>
        <taxon>unclassified sequences</taxon>
        <taxon>metagenomes</taxon>
        <taxon>organismal metagenomes</taxon>
    </lineage>
</organism>
<dbReference type="PANTHER" id="PTHR30069:SF29">
    <property type="entry name" value="HEMOGLOBIN AND HEMOGLOBIN-HAPTOGLOBIN-BINDING PROTEIN 1-RELATED"/>
    <property type="match status" value="1"/>
</dbReference>
<keyword evidence="3" id="KW-0675">Receptor</keyword>
<dbReference type="SUPFAM" id="SSF56935">
    <property type="entry name" value="Porins"/>
    <property type="match status" value="1"/>
</dbReference>
<evidence type="ECO:0000313" key="3">
    <source>
        <dbReference type="EMBL" id="ETJ39385.1"/>
    </source>
</evidence>
<gene>
    <name evidence="3" type="ORF">Q604_UNBC06753G0001</name>
</gene>
<dbReference type="PANTHER" id="PTHR30069">
    <property type="entry name" value="TONB-DEPENDENT OUTER MEMBRANE RECEPTOR"/>
    <property type="match status" value="1"/>
</dbReference>
<dbReference type="Gene3D" id="2.170.130.10">
    <property type="entry name" value="TonB-dependent receptor, plug domain"/>
    <property type="match status" value="1"/>
</dbReference>
<dbReference type="GO" id="GO:0015344">
    <property type="term" value="F:siderophore uptake transmembrane transporter activity"/>
    <property type="evidence" value="ECO:0007669"/>
    <property type="project" value="TreeGrafter"/>
</dbReference>
<feature type="non-terminal residue" evidence="3">
    <location>
        <position position="1"/>
    </location>
</feature>
<protein>
    <submittedName>
        <fullName evidence="3">TonB-dependent receptor</fullName>
    </submittedName>
</protein>
<dbReference type="AlphaFoldDB" id="W1YCF9"/>
<dbReference type="InterPro" id="IPR039426">
    <property type="entry name" value="TonB-dep_rcpt-like"/>
</dbReference>
<dbReference type="EMBL" id="AZMM01006753">
    <property type="protein sequence ID" value="ETJ39385.1"/>
    <property type="molecule type" value="Genomic_DNA"/>
</dbReference>
<evidence type="ECO:0000259" key="2">
    <source>
        <dbReference type="Pfam" id="PF07715"/>
    </source>
</evidence>
<dbReference type="GO" id="GO:0044718">
    <property type="term" value="P:siderophore transmembrane transport"/>
    <property type="evidence" value="ECO:0007669"/>
    <property type="project" value="TreeGrafter"/>
</dbReference>